<evidence type="ECO:0000313" key="2">
    <source>
        <dbReference type="Proteomes" id="UP001627154"/>
    </source>
</evidence>
<evidence type="ECO:0000313" key="1">
    <source>
        <dbReference type="EMBL" id="KAL3389649.1"/>
    </source>
</evidence>
<keyword evidence="2" id="KW-1185">Reference proteome</keyword>
<dbReference type="EMBL" id="JBJJXI010000123">
    <property type="protein sequence ID" value="KAL3389649.1"/>
    <property type="molecule type" value="Genomic_DNA"/>
</dbReference>
<dbReference type="Proteomes" id="UP001627154">
    <property type="component" value="Unassembled WGS sequence"/>
</dbReference>
<dbReference type="AlphaFoldDB" id="A0ABD2WAB5"/>
<organism evidence="1 2">
    <name type="scientific">Trichogramma kaykai</name>
    <dbReference type="NCBI Taxonomy" id="54128"/>
    <lineage>
        <taxon>Eukaryota</taxon>
        <taxon>Metazoa</taxon>
        <taxon>Ecdysozoa</taxon>
        <taxon>Arthropoda</taxon>
        <taxon>Hexapoda</taxon>
        <taxon>Insecta</taxon>
        <taxon>Pterygota</taxon>
        <taxon>Neoptera</taxon>
        <taxon>Endopterygota</taxon>
        <taxon>Hymenoptera</taxon>
        <taxon>Apocrita</taxon>
        <taxon>Proctotrupomorpha</taxon>
        <taxon>Chalcidoidea</taxon>
        <taxon>Trichogrammatidae</taxon>
        <taxon>Trichogramma</taxon>
    </lineage>
</organism>
<evidence type="ECO:0008006" key="3">
    <source>
        <dbReference type="Google" id="ProtNLM"/>
    </source>
</evidence>
<comment type="caution">
    <text evidence="1">The sequence shown here is derived from an EMBL/GenBank/DDBJ whole genome shotgun (WGS) entry which is preliminary data.</text>
</comment>
<accession>A0ABD2WAB5</accession>
<reference evidence="1 2" key="1">
    <citation type="journal article" date="2024" name="bioRxiv">
        <title>A reference genome for Trichogramma kaykai: A tiny desert-dwelling parasitoid wasp with competing sex-ratio distorters.</title>
        <authorList>
            <person name="Culotta J."/>
            <person name="Lindsey A.R."/>
        </authorList>
    </citation>
    <scope>NUCLEOTIDE SEQUENCE [LARGE SCALE GENOMIC DNA]</scope>
    <source>
        <strain evidence="1 2">KSX58</strain>
    </source>
</reference>
<gene>
    <name evidence="1" type="ORF">TKK_015839</name>
</gene>
<name>A0ABD2WAB5_9HYME</name>
<sequence length="98" mass="11067">MDDLALKLGHIRIGWVNCGREEAASCYRCWSPDHMAARCKSPDRTELCYRFGHKGHQAKDYKGKPACVLCPERGADNYRHASTSSSCPLARKITQARR</sequence>
<dbReference type="Gene3D" id="4.10.60.10">
    <property type="entry name" value="Zinc finger, CCHC-type"/>
    <property type="match status" value="1"/>
</dbReference>
<protein>
    <recommendedName>
        <fullName evidence="3">CCHC-type domain-containing protein</fullName>
    </recommendedName>
</protein>
<proteinExistence type="predicted"/>